<evidence type="ECO:0000313" key="3">
    <source>
        <dbReference type="EMBL" id="OLR90964.1"/>
    </source>
</evidence>
<dbReference type="Pfam" id="PF08241">
    <property type="entry name" value="Methyltransf_11"/>
    <property type="match status" value="1"/>
</dbReference>
<reference evidence="3 4" key="1">
    <citation type="submission" date="2016-10" db="EMBL/GenBank/DDBJ databases">
        <title>The Draft Genome Sequence of Actinokineospora bangkokensis 44EHWT reveals the biosynthetic pathway of antifungal compounds Thailandins with unusual extender unit butylmalonyl-CoA.</title>
        <authorList>
            <person name="Greule A."/>
            <person name="Intra B."/>
            <person name="Flemming S."/>
            <person name="Rommel M.G."/>
            <person name="Panbangred W."/>
            <person name="Bechthold A."/>
        </authorList>
    </citation>
    <scope>NUCLEOTIDE SEQUENCE [LARGE SCALE GENOMIC DNA]</scope>
    <source>
        <strain evidence="3 4">44EHW</strain>
    </source>
</reference>
<sequence>MTTTGAQIPLTHRLYAEAWGDDCPVELGTFSSCSWWLLGTAVARLRLFPGEVLLDLGCGRGGPGLWLARATNSSVVGVDHSAGAVRAATARAQSFGLAGRATFVRGGFDDTGLGGASADGAISVDALPFAPDRAAALAEVFRVLKPGSRFVFTAREGAKSWTPLILGAGFELEDRLVHEGANARWLRLFDLWLRHEDDLRAEVGDEAAADMIAEAREGHRLVETSPLVFVARRPPVEED</sequence>
<dbReference type="InterPro" id="IPR029063">
    <property type="entry name" value="SAM-dependent_MTases_sf"/>
</dbReference>
<feature type="domain" description="Methyltransferase type 11" evidence="2">
    <location>
        <begin position="54"/>
        <end position="152"/>
    </location>
</feature>
<dbReference type="InterPro" id="IPR013216">
    <property type="entry name" value="Methyltransf_11"/>
</dbReference>
<dbReference type="Proteomes" id="UP000186040">
    <property type="component" value="Unassembled WGS sequence"/>
</dbReference>
<dbReference type="PANTHER" id="PTHR44068">
    <property type="entry name" value="ZGC:194242"/>
    <property type="match status" value="1"/>
</dbReference>
<dbReference type="EMBL" id="MKQR01000026">
    <property type="protein sequence ID" value="OLR90964.1"/>
    <property type="molecule type" value="Genomic_DNA"/>
</dbReference>
<dbReference type="PANTHER" id="PTHR44068:SF11">
    <property type="entry name" value="GERANYL DIPHOSPHATE 2-C-METHYLTRANSFERASE"/>
    <property type="match status" value="1"/>
</dbReference>
<dbReference type="RefSeq" id="WP_075977637.1">
    <property type="nucleotide sequence ID" value="NZ_MKQR01000026.1"/>
</dbReference>
<gene>
    <name evidence="3" type="ORF">BJP25_30920</name>
</gene>
<protein>
    <recommendedName>
        <fullName evidence="2">Methyltransferase type 11 domain-containing protein</fullName>
    </recommendedName>
</protein>
<proteinExistence type="predicted"/>
<evidence type="ECO:0000313" key="4">
    <source>
        <dbReference type="Proteomes" id="UP000186040"/>
    </source>
</evidence>
<keyword evidence="1" id="KW-0808">Transferase</keyword>
<dbReference type="STRING" id="1193682.BJP25_30920"/>
<dbReference type="GO" id="GO:0008757">
    <property type="term" value="F:S-adenosylmethionine-dependent methyltransferase activity"/>
    <property type="evidence" value="ECO:0007669"/>
    <property type="project" value="InterPro"/>
</dbReference>
<dbReference type="InterPro" id="IPR050447">
    <property type="entry name" value="Erg6_SMT_methyltransf"/>
</dbReference>
<dbReference type="Gene3D" id="3.40.50.150">
    <property type="entry name" value="Vaccinia Virus protein VP39"/>
    <property type="match status" value="1"/>
</dbReference>
<dbReference type="SUPFAM" id="SSF53335">
    <property type="entry name" value="S-adenosyl-L-methionine-dependent methyltransferases"/>
    <property type="match status" value="1"/>
</dbReference>
<dbReference type="OrthoDB" id="3372196at2"/>
<accession>A0A1Q9LG23</accession>
<evidence type="ECO:0000259" key="2">
    <source>
        <dbReference type="Pfam" id="PF08241"/>
    </source>
</evidence>
<evidence type="ECO:0000256" key="1">
    <source>
        <dbReference type="ARBA" id="ARBA00022679"/>
    </source>
</evidence>
<name>A0A1Q9LG23_9PSEU</name>
<keyword evidence="4" id="KW-1185">Reference proteome</keyword>
<comment type="caution">
    <text evidence="3">The sequence shown here is derived from an EMBL/GenBank/DDBJ whole genome shotgun (WGS) entry which is preliminary data.</text>
</comment>
<dbReference type="CDD" id="cd02440">
    <property type="entry name" value="AdoMet_MTases"/>
    <property type="match status" value="1"/>
</dbReference>
<dbReference type="AlphaFoldDB" id="A0A1Q9LG23"/>
<organism evidence="3 4">
    <name type="scientific">Actinokineospora bangkokensis</name>
    <dbReference type="NCBI Taxonomy" id="1193682"/>
    <lineage>
        <taxon>Bacteria</taxon>
        <taxon>Bacillati</taxon>
        <taxon>Actinomycetota</taxon>
        <taxon>Actinomycetes</taxon>
        <taxon>Pseudonocardiales</taxon>
        <taxon>Pseudonocardiaceae</taxon>
        <taxon>Actinokineospora</taxon>
    </lineage>
</organism>